<evidence type="ECO:0000313" key="5">
    <source>
        <dbReference type="Proteomes" id="UP001597011"/>
    </source>
</evidence>
<dbReference type="InterPro" id="IPR032633">
    <property type="entry name" value="ThiJ-like"/>
</dbReference>
<dbReference type="SUPFAM" id="SSF52317">
    <property type="entry name" value="Class I glutamine amidotransferase-like"/>
    <property type="match status" value="1"/>
</dbReference>
<dbReference type="RefSeq" id="WP_379943952.1">
    <property type="nucleotide sequence ID" value="NZ_JBHTIB010000026.1"/>
</dbReference>
<organism evidence="4 5">
    <name type="scientific">Mariniflexile aquimaris</name>
    <dbReference type="NCBI Taxonomy" id="881009"/>
    <lineage>
        <taxon>Bacteria</taxon>
        <taxon>Pseudomonadati</taxon>
        <taxon>Bacteroidota</taxon>
        <taxon>Flavobacteriia</taxon>
        <taxon>Flavobacteriales</taxon>
        <taxon>Flavobacteriaceae</taxon>
        <taxon>Mariniflexile</taxon>
    </lineage>
</organism>
<dbReference type="EMBL" id="JBHTIB010000026">
    <property type="protein sequence ID" value="MFD0837269.1"/>
    <property type="molecule type" value="Genomic_DNA"/>
</dbReference>
<comment type="caution">
    <text evidence="4">The sequence shown here is derived from an EMBL/GenBank/DDBJ whole genome shotgun (WGS) entry which is preliminary data.</text>
</comment>
<keyword evidence="5" id="KW-1185">Reference proteome</keyword>
<gene>
    <name evidence="4" type="ORF">ACFQ0I_15930</name>
</gene>
<comment type="similarity">
    <text evidence="3">Belongs to the peptidase C56 family. HSP31-like subfamily.</text>
</comment>
<keyword evidence="2" id="KW-0456">Lyase</keyword>
<dbReference type="Proteomes" id="UP001597011">
    <property type="component" value="Unassembled WGS sequence"/>
</dbReference>
<evidence type="ECO:0000256" key="1">
    <source>
        <dbReference type="ARBA" id="ARBA00023016"/>
    </source>
</evidence>
<keyword evidence="1" id="KW-0346">Stress response</keyword>
<proteinExistence type="inferred from homology"/>
<name>A0ABW3BXN2_9FLAO</name>
<sequence length="265" mass="29906">MKKLILIILVAMITNISLFAQTKKILFVLSAADTLELNNGQKLRQTGVFLNEFYLAYKSISENGYTVEFATPNGVVATIDEESINDKYWKDLLEVKNEAIQFTTKDDSFNNPITLENAIVNQDNYIGIIIPGGQGLMIDLIENKNIPTLLKHFAKENKPTGLICHAPNLILTIPAEENPYIGYKVNSVSPIEEFVIEKFIMKGKPKNRKIARQLRKLGLKYKSGLPKSNFAIKDRNLVTSQNPFSGNSFNILYLEALTEYLETKK</sequence>
<dbReference type="Gene3D" id="3.40.50.880">
    <property type="match status" value="1"/>
</dbReference>
<evidence type="ECO:0000313" key="4">
    <source>
        <dbReference type="EMBL" id="MFD0837269.1"/>
    </source>
</evidence>
<dbReference type="InterPro" id="IPR050325">
    <property type="entry name" value="Prot/Nucl_acid_deglycase"/>
</dbReference>
<protein>
    <submittedName>
        <fullName evidence="4">DJ-1/PfpI family protein</fullName>
    </submittedName>
</protein>
<dbReference type="PANTHER" id="PTHR48094">
    <property type="entry name" value="PROTEIN/NUCLEIC ACID DEGLYCASE DJ-1-RELATED"/>
    <property type="match status" value="1"/>
</dbReference>
<dbReference type="Pfam" id="PF17124">
    <property type="entry name" value="ThiJ_like"/>
    <property type="match status" value="1"/>
</dbReference>
<evidence type="ECO:0000256" key="2">
    <source>
        <dbReference type="ARBA" id="ARBA00023239"/>
    </source>
</evidence>
<dbReference type="PANTHER" id="PTHR48094:SF11">
    <property type="entry name" value="GLUTATHIONE-INDEPENDENT GLYOXALASE HSP31-RELATED"/>
    <property type="match status" value="1"/>
</dbReference>
<dbReference type="InterPro" id="IPR029062">
    <property type="entry name" value="Class_I_gatase-like"/>
</dbReference>
<reference evidence="5" key="1">
    <citation type="journal article" date="2019" name="Int. J. Syst. Evol. Microbiol.">
        <title>The Global Catalogue of Microorganisms (GCM) 10K type strain sequencing project: providing services to taxonomists for standard genome sequencing and annotation.</title>
        <authorList>
            <consortium name="The Broad Institute Genomics Platform"/>
            <consortium name="The Broad Institute Genome Sequencing Center for Infectious Disease"/>
            <person name="Wu L."/>
            <person name="Ma J."/>
        </authorList>
    </citation>
    <scope>NUCLEOTIDE SEQUENCE [LARGE SCALE GENOMIC DNA]</scope>
    <source>
        <strain evidence="5">CCUG 60529</strain>
    </source>
</reference>
<evidence type="ECO:0000256" key="3">
    <source>
        <dbReference type="ARBA" id="ARBA00038493"/>
    </source>
</evidence>
<accession>A0ABW3BXN2</accession>